<dbReference type="EMBL" id="JGZI01000009">
    <property type="protein sequence ID" value="KFI82485.1"/>
    <property type="molecule type" value="Genomic_DNA"/>
</dbReference>
<dbReference type="STRING" id="218140.BPSY_1335"/>
<dbReference type="SUPFAM" id="SSF53300">
    <property type="entry name" value="vWA-like"/>
    <property type="match status" value="1"/>
</dbReference>
<name>A0A087CGT5_9BIFI</name>
<proteinExistence type="predicted"/>
<keyword evidence="3" id="KW-1185">Reference proteome</keyword>
<sequence length="343" mass="36575">MSGMMDSFTFSPALGWIASSIVCLALVAAAVMGIVLYRRQRGSSDATVWSCVRRTSIALLLAIMVLTPSIVTRTTSKAVNATDVFIAVDVTDSMAVKDAHYGSDTTITRSAAAVKAIQDITALYPDASFAGLRFGASGTLDVPLTPDSTAIDNWAQTLSTESTFASSGSNLDAPLDQLLIQLKAAQEQHPDDAIVVYYISDGEQTSTATRRSFSSLRQYVDDATTIGVGSTAGGKIPVTDTTGANTSEQWVIDPTTKQPGISKMDPKNLKAIADEMSGRYMAVDAKTTVANGATSQASKEYRLTITPKERTLSAPIVWPFAIVTAVLLLWEAALWIVNSRRML</sequence>
<protein>
    <submittedName>
        <fullName evidence="2">von Willebrand factor, type A</fullName>
    </submittedName>
</protein>
<dbReference type="AlphaFoldDB" id="A0A087CGT5"/>
<feature type="transmembrane region" description="Helical" evidence="1">
    <location>
        <begin position="13"/>
        <end position="37"/>
    </location>
</feature>
<evidence type="ECO:0000256" key="1">
    <source>
        <dbReference type="SAM" id="Phobius"/>
    </source>
</evidence>
<reference evidence="2 3" key="1">
    <citation type="submission" date="2014-03" db="EMBL/GenBank/DDBJ databases">
        <title>Genomics of Bifidobacteria.</title>
        <authorList>
            <person name="Ventura M."/>
            <person name="Milani C."/>
            <person name="Lugli G.A."/>
        </authorList>
    </citation>
    <scope>NUCLEOTIDE SEQUENCE [LARGE SCALE GENOMIC DNA]</scope>
    <source>
        <strain evidence="2 3">LMG 21775</strain>
    </source>
</reference>
<dbReference type="Proteomes" id="UP000029050">
    <property type="component" value="Unassembled WGS sequence"/>
</dbReference>
<dbReference type="eggNOG" id="COG2304">
    <property type="taxonomic scope" value="Bacteria"/>
</dbReference>
<gene>
    <name evidence="2" type="ORF">BPSY_1335</name>
</gene>
<dbReference type="InterPro" id="IPR036465">
    <property type="entry name" value="vWFA_dom_sf"/>
</dbReference>
<feature type="transmembrane region" description="Helical" evidence="1">
    <location>
        <begin position="57"/>
        <end position="75"/>
    </location>
</feature>
<feature type="transmembrane region" description="Helical" evidence="1">
    <location>
        <begin position="316"/>
        <end position="337"/>
    </location>
</feature>
<organism evidence="2 3">
    <name type="scientific">Bifidobacterium psychraerophilum</name>
    <dbReference type="NCBI Taxonomy" id="218140"/>
    <lineage>
        <taxon>Bacteria</taxon>
        <taxon>Bacillati</taxon>
        <taxon>Actinomycetota</taxon>
        <taxon>Actinomycetes</taxon>
        <taxon>Bifidobacteriales</taxon>
        <taxon>Bifidobacteriaceae</taxon>
        <taxon>Bifidobacterium</taxon>
    </lineage>
</organism>
<comment type="caution">
    <text evidence="2">The sequence shown here is derived from an EMBL/GenBank/DDBJ whole genome shotgun (WGS) entry which is preliminary data.</text>
</comment>
<keyword evidence="1" id="KW-0812">Transmembrane</keyword>
<keyword evidence="1" id="KW-1133">Transmembrane helix</keyword>
<evidence type="ECO:0000313" key="3">
    <source>
        <dbReference type="Proteomes" id="UP000029050"/>
    </source>
</evidence>
<dbReference type="Gene3D" id="3.40.50.410">
    <property type="entry name" value="von Willebrand factor, type A domain"/>
    <property type="match status" value="1"/>
</dbReference>
<accession>A0A087CGT5</accession>
<evidence type="ECO:0000313" key="2">
    <source>
        <dbReference type="EMBL" id="KFI82485.1"/>
    </source>
</evidence>
<keyword evidence="1" id="KW-0472">Membrane</keyword>